<proteinExistence type="predicted"/>
<comment type="caution">
    <text evidence="3">The sequence shown here is derived from an EMBL/GenBank/DDBJ whole genome shotgun (WGS) entry which is preliminary data.</text>
</comment>
<evidence type="ECO:0000256" key="1">
    <source>
        <dbReference type="SAM" id="Coils"/>
    </source>
</evidence>
<dbReference type="EMBL" id="QCZG01000012">
    <property type="protein sequence ID" value="PWA12134.1"/>
    <property type="molecule type" value="Genomic_DNA"/>
</dbReference>
<evidence type="ECO:0000256" key="2">
    <source>
        <dbReference type="SAM" id="Phobius"/>
    </source>
</evidence>
<dbReference type="InterPro" id="IPR007060">
    <property type="entry name" value="FtsL/DivIC"/>
</dbReference>
<dbReference type="Pfam" id="PF04977">
    <property type="entry name" value="DivIC"/>
    <property type="match status" value="1"/>
</dbReference>
<dbReference type="AlphaFoldDB" id="A0A2U1K4L9"/>
<keyword evidence="3" id="KW-0131">Cell cycle</keyword>
<dbReference type="Proteomes" id="UP000245998">
    <property type="component" value="Unassembled WGS sequence"/>
</dbReference>
<sequence>MSRARRRLQETTSRYMQEREVYDKIQKRRQRGLYRRLAVYGMLTFILAGTFFSIFFSQNKLLNEKLEEKEAVEQELKKVNAEQIDLREEIKKLNDYEYVGEIARRDFFFSKKGETIFKLPPESETN</sequence>
<feature type="coiled-coil region" evidence="1">
    <location>
        <begin position="59"/>
        <end position="96"/>
    </location>
</feature>
<reference evidence="3 4" key="1">
    <citation type="submission" date="2018-04" db="EMBL/GenBank/DDBJ databases">
        <title>Camelliibacillus theae gen. nov., sp. nov., isolated from Pu'er tea.</title>
        <authorList>
            <person name="Niu L."/>
        </authorList>
    </citation>
    <scope>NUCLEOTIDE SEQUENCE [LARGE SCALE GENOMIC DNA]</scope>
    <source>
        <strain evidence="3 4">T8</strain>
    </source>
</reference>
<evidence type="ECO:0000313" key="3">
    <source>
        <dbReference type="EMBL" id="PWA12134.1"/>
    </source>
</evidence>
<dbReference type="PANTHER" id="PTHR40027:SF1">
    <property type="entry name" value="CELL DIVISION PROTEIN DIVIC"/>
    <property type="match status" value="1"/>
</dbReference>
<dbReference type="RefSeq" id="WP_116554326.1">
    <property type="nucleotide sequence ID" value="NZ_QCZG01000012.1"/>
</dbReference>
<keyword evidence="2" id="KW-0812">Transmembrane</keyword>
<keyword evidence="1" id="KW-0175">Coiled coil</keyword>
<feature type="transmembrane region" description="Helical" evidence="2">
    <location>
        <begin position="37"/>
        <end position="56"/>
    </location>
</feature>
<evidence type="ECO:0000313" key="4">
    <source>
        <dbReference type="Proteomes" id="UP000245998"/>
    </source>
</evidence>
<dbReference type="PANTHER" id="PTHR40027">
    <property type="entry name" value="CELL DIVISION PROTEIN DIVIC"/>
    <property type="match status" value="1"/>
</dbReference>
<keyword evidence="4" id="KW-1185">Reference proteome</keyword>
<dbReference type="InterPro" id="IPR039076">
    <property type="entry name" value="DivIC"/>
</dbReference>
<name>A0A2U1K4L9_9BACI</name>
<keyword evidence="3" id="KW-0132">Cell division</keyword>
<accession>A0A2U1K4L9</accession>
<gene>
    <name evidence="3" type="ORF">DCC39_07765</name>
</gene>
<dbReference type="OrthoDB" id="2991180at2"/>
<organism evidence="3 4">
    <name type="scientific">Pueribacillus theae</name>
    <dbReference type="NCBI Taxonomy" id="2171751"/>
    <lineage>
        <taxon>Bacteria</taxon>
        <taxon>Bacillati</taxon>
        <taxon>Bacillota</taxon>
        <taxon>Bacilli</taxon>
        <taxon>Bacillales</taxon>
        <taxon>Bacillaceae</taxon>
        <taxon>Pueribacillus</taxon>
    </lineage>
</organism>
<dbReference type="GO" id="GO:0051301">
    <property type="term" value="P:cell division"/>
    <property type="evidence" value="ECO:0007669"/>
    <property type="project" value="UniProtKB-KW"/>
</dbReference>
<keyword evidence="2" id="KW-0472">Membrane</keyword>
<protein>
    <submittedName>
        <fullName evidence="3">Cell division protein</fullName>
    </submittedName>
</protein>
<keyword evidence="2" id="KW-1133">Transmembrane helix</keyword>